<evidence type="ECO:0000259" key="1">
    <source>
        <dbReference type="Pfam" id="PF02252"/>
    </source>
</evidence>
<dbReference type="Pfam" id="PF02252">
    <property type="entry name" value="PA28_C"/>
    <property type="match status" value="1"/>
</dbReference>
<dbReference type="OrthoDB" id="9998444at2759"/>
<dbReference type="Proteomes" id="UP000663823">
    <property type="component" value="Unassembled WGS sequence"/>
</dbReference>
<dbReference type="EMBL" id="CAJNOO010000115">
    <property type="protein sequence ID" value="CAF0811392.1"/>
    <property type="molecule type" value="Genomic_DNA"/>
</dbReference>
<dbReference type="SUPFAM" id="SSF47216">
    <property type="entry name" value="Proteasome activator"/>
    <property type="match status" value="1"/>
</dbReference>
<organism evidence="2 4">
    <name type="scientific">Rotaria sordida</name>
    <dbReference type="NCBI Taxonomy" id="392033"/>
    <lineage>
        <taxon>Eukaryota</taxon>
        <taxon>Metazoa</taxon>
        <taxon>Spiralia</taxon>
        <taxon>Gnathifera</taxon>
        <taxon>Rotifera</taxon>
        <taxon>Eurotatoria</taxon>
        <taxon>Bdelloidea</taxon>
        <taxon>Philodinida</taxon>
        <taxon>Philodinidae</taxon>
        <taxon>Rotaria</taxon>
    </lineage>
</organism>
<gene>
    <name evidence="3" type="ORF">OTI717_LOCUS8960</name>
    <name evidence="2" type="ORF">RFH988_LOCUS4448</name>
</gene>
<evidence type="ECO:0000313" key="3">
    <source>
        <dbReference type="EMBL" id="CAF3643396.1"/>
    </source>
</evidence>
<reference evidence="2" key="1">
    <citation type="submission" date="2021-02" db="EMBL/GenBank/DDBJ databases">
        <authorList>
            <person name="Nowell W R."/>
        </authorList>
    </citation>
    <scope>NUCLEOTIDE SEQUENCE</scope>
</reference>
<dbReference type="InterPro" id="IPR036252">
    <property type="entry name" value="Proteasome_activ_sf"/>
</dbReference>
<protein>
    <recommendedName>
        <fullName evidence="1">Proteasome activator PA28 C-terminal domain-containing protein</fullName>
    </recommendedName>
</protein>
<accession>A0A813T9F4</accession>
<name>A0A813T9F4_9BILA</name>
<evidence type="ECO:0000313" key="4">
    <source>
        <dbReference type="Proteomes" id="UP000663882"/>
    </source>
</evidence>
<comment type="caution">
    <text evidence="2">The sequence shown here is derived from an EMBL/GenBank/DDBJ whole genome shotgun (WGS) entry which is preliminary data.</text>
</comment>
<dbReference type="Proteomes" id="UP000663882">
    <property type="component" value="Unassembled WGS sequence"/>
</dbReference>
<dbReference type="AlphaFoldDB" id="A0A813T9F4"/>
<dbReference type="GO" id="GO:0008537">
    <property type="term" value="C:proteasome activator complex"/>
    <property type="evidence" value="ECO:0007669"/>
    <property type="project" value="InterPro"/>
</dbReference>
<sequence>MTTLTDSNISILDRIDYISNRLILMSLNIHIELNDGRFSFSRLNEIRKHSDLSLVSSSFSNTLIDELLACIEYYCHQINELTDLLHLILKSLESNINFNQIIDDLSKGSQLCLDVIKTYHLERIQAVQSMLSSPFREDAWYTVYEIDSNIFGKCRIILIRLRMYFLLMHQMLTNDINHEIKPKIQTSSLHSLINNNKKQQESNLSISNNFKRKKILDFKV</sequence>
<feature type="domain" description="Proteasome activator PA28 C-terminal" evidence="1">
    <location>
        <begin position="103"/>
        <end position="186"/>
    </location>
</feature>
<evidence type="ECO:0000313" key="2">
    <source>
        <dbReference type="EMBL" id="CAF0811392.1"/>
    </source>
</evidence>
<dbReference type="InterPro" id="IPR036997">
    <property type="entry name" value="PA28_C_sf"/>
</dbReference>
<proteinExistence type="predicted"/>
<dbReference type="EMBL" id="CAJOAX010000740">
    <property type="protein sequence ID" value="CAF3643396.1"/>
    <property type="molecule type" value="Genomic_DNA"/>
</dbReference>
<dbReference type="Gene3D" id="1.20.120.180">
    <property type="entry name" value="Proteasome activator pa28, C-terminal domain"/>
    <property type="match status" value="1"/>
</dbReference>
<dbReference type="InterPro" id="IPR003186">
    <property type="entry name" value="PA28_C"/>
</dbReference>